<dbReference type="InterPro" id="IPR001919">
    <property type="entry name" value="CBD2"/>
</dbReference>
<dbReference type="Gene3D" id="2.60.40.290">
    <property type="match status" value="1"/>
</dbReference>
<dbReference type="PROSITE" id="PS51173">
    <property type="entry name" value="CBM2"/>
    <property type="match status" value="1"/>
</dbReference>
<organism evidence="3 4">
    <name type="scientific">Actinoplanes subglobosus</name>
    <dbReference type="NCBI Taxonomy" id="1547892"/>
    <lineage>
        <taxon>Bacteria</taxon>
        <taxon>Bacillati</taxon>
        <taxon>Actinomycetota</taxon>
        <taxon>Actinomycetes</taxon>
        <taxon>Micromonosporales</taxon>
        <taxon>Micromonosporaceae</taxon>
        <taxon>Actinoplanes</taxon>
    </lineage>
</organism>
<dbReference type="Proteomes" id="UP001595867">
    <property type="component" value="Unassembled WGS sequence"/>
</dbReference>
<evidence type="ECO:0000256" key="1">
    <source>
        <dbReference type="SAM" id="SignalP"/>
    </source>
</evidence>
<feature type="domain" description="CBM2" evidence="2">
    <location>
        <begin position="20"/>
        <end position="126"/>
    </location>
</feature>
<gene>
    <name evidence="3" type="ORF">ACFO0C_44615</name>
</gene>
<evidence type="ECO:0000313" key="3">
    <source>
        <dbReference type="EMBL" id="MFC4072062.1"/>
    </source>
</evidence>
<name>A0ABV8J6B8_9ACTN</name>
<dbReference type="InterPro" id="IPR008965">
    <property type="entry name" value="CBM2/CBM3_carb-bd_dom_sf"/>
</dbReference>
<accession>A0ABV8J6B8</accession>
<dbReference type="EMBL" id="JBHSBL010000031">
    <property type="protein sequence ID" value="MFC4072062.1"/>
    <property type="molecule type" value="Genomic_DNA"/>
</dbReference>
<dbReference type="SMART" id="SM00637">
    <property type="entry name" value="CBD_II"/>
    <property type="match status" value="1"/>
</dbReference>
<evidence type="ECO:0000259" key="2">
    <source>
        <dbReference type="PROSITE" id="PS51173"/>
    </source>
</evidence>
<feature type="chain" id="PRO_5045730933" evidence="1">
    <location>
        <begin position="22"/>
        <end position="126"/>
    </location>
</feature>
<sequence>MSRIFRSLLGVVAVLPAPAVAGAGAGCSVGYAWKQVDATVHQATLVIGNTGSVTIKGWTLRFTLPAGQKITLVKGASLASPSEAVVAHDIVVNATVEPGGSVTVTYRATGAGGTASGFTVNEVPCS</sequence>
<dbReference type="Pfam" id="PF00553">
    <property type="entry name" value="CBM_2"/>
    <property type="match status" value="1"/>
</dbReference>
<feature type="signal peptide" evidence="1">
    <location>
        <begin position="1"/>
        <end position="21"/>
    </location>
</feature>
<keyword evidence="1" id="KW-0732">Signal</keyword>
<dbReference type="RefSeq" id="WP_378072939.1">
    <property type="nucleotide sequence ID" value="NZ_JBHSBL010000031.1"/>
</dbReference>
<keyword evidence="4" id="KW-1185">Reference proteome</keyword>
<comment type="caution">
    <text evidence="3">The sequence shown here is derived from an EMBL/GenBank/DDBJ whole genome shotgun (WGS) entry which is preliminary data.</text>
</comment>
<proteinExistence type="predicted"/>
<dbReference type="SUPFAM" id="SSF49384">
    <property type="entry name" value="Carbohydrate-binding domain"/>
    <property type="match status" value="1"/>
</dbReference>
<dbReference type="PROSITE" id="PS51257">
    <property type="entry name" value="PROKAR_LIPOPROTEIN"/>
    <property type="match status" value="1"/>
</dbReference>
<reference evidence="4" key="1">
    <citation type="journal article" date="2019" name="Int. J. Syst. Evol. Microbiol.">
        <title>The Global Catalogue of Microorganisms (GCM) 10K type strain sequencing project: providing services to taxonomists for standard genome sequencing and annotation.</title>
        <authorList>
            <consortium name="The Broad Institute Genomics Platform"/>
            <consortium name="The Broad Institute Genome Sequencing Center for Infectious Disease"/>
            <person name="Wu L."/>
            <person name="Ma J."/>
        </authorList>
    </citation>
    <scope>NUCLEOTIDE SEQUENCE [LARGE SCALE GENOMIC DNA]</scope>
    <source>
        <strain evidence="4">TBRC 5832</strain>
    </source>
</reference>
<protein>
    <submittedName>
        <fullName evidence="3">Cellulose binding domain-containing protein</fullName>
    </submittedName>
</protein>
<evidence type="ECO:0000313" key="4">
    <source>
        <dbReference type="Proteomes" id="UP001595867"/>
    </source>
</evidence>
<dbReference type="InterPro" id="IPR012291">
    <property type="entry name" value="CBM2_carb-bd_dom_sf"/>
</dbReference>